<dbReference type="PRINTS" id="PR00328">
    <property type="entry name" value="SAR1GTPBP"/>
</dbReference>
<dbReference type="AlphaFoldDB" id="J8ZYX5"/>
<dbReference type="InParanoid" id="J8ZYX5"/>
<dbReference type="EMBL" id="AFBI03000001">
    <property type="protein sequence ID" value="EJW04883.1"/>
    <property type="molecule type" value="Genomic_DNA"/>
</dbReference>
<dbReference type="GO" id="GO:0005525">
    <property type="term" value="F:GTP binding"/>
    <property type="evidence" value="ECO:0007669"/>
    <property type="project" value="UniProtKB-KW"/>
</dbReference>
<name>J8ZYX5_EDHAE</name>
<evidence type="ECO:0000256" key="1">
    <source>
        <dbReference type="ARBA" id="ARBA00022741"/>
    </source>
</evidence>
<dbReference type="InterPro" id="IPR027417">
    <property type="entry name" value="P-loop_NTPase"/>
</dbReference>
<feature type="binding site" evidence="4">
    <location>
        <position position="54"/>
    </location>
    <ligand>
        <name>Mg(2+)</name>
        <dbReference type="ChEBI" id="CHEBI:18420"/>
    </ligand>
</feature>
<reference evidence="6" key="2">
    <citation type="submission" date="2015-07" db="EMBL/GenBank/DDBJ databases">
        <title>Contrasting host-pathogen interactions and genome evolution in two generalist and specialist microsporidian pathogens of mosquitoes.</title>
        <authorList>
            <consortium name="The Broad Institute Genomics Platform"/>
            <consortium name="The Broad Institute Genome Sequencing Center for Infectious Disease"/>
            <person name="Cuomo C.A."/>
            <person name="Sanscrainte N.D."/>
            <person name="Goldberg J.M."/>
            <person name="Heiman D."/>
            <person name="Young S."/>
            <person name="Zeng Q."/>
            <person name="Becnel J.J."/>
            <person name="Birren B.W."/>
        </authorList>
    </citation>
    <scope>NUCLEOTIDE SEQUENCE [LARGE SCALE GENOMIC DNA]</scope>
    <source>
        <strain evidence="6">USNM 41457</strain>
    </source>
</reference>
<keyword evidence="2 3" id="KW-0342">GTP-binding</keyword>
<dbReference type="InterPro" id="IPR006689">
    <property type="entry name" value="Small_GTPase_ARF/SAR"/>
</dbReference>
<dbReference type="SMART" id="SM00178">
    <property type="entry name" value="SAR"/>
    <property type="match status" value="1"/>
</dbReference>
<dbReference type="VEuPathDB" id="MicrosporidiaDB:EDEG_00103"/>
<accession>J8ZYX5</accession>
<proteinExistence type="predicted"/>
<feature type="binding site" evidence="3">
    <location>
        <position position="76"/>
    </location>
    <ligand>
        <name>GTP</name>
        <dbReference type="ChEBI" id="CHEBI:37565"/>
    </ligand>
</feature>
<keyword evidence="4" id="KW-0479">Metal-binding</keyword>
<feature type="binding site" evidence="3">
    <location>
        <begin position="30"/>
        <end position="37"/>
    </location>
    <ligand>
        <name>GTP</name>
        <dbReference type="ChEBI" id="CHEBI:37565"/>
    </ligand>
</feature>
<protein>
    <submittedName>
        <fullName evidence="5">Small GTP-binding protein domain</fullName>
    </submittedName>
</protein>
<dbReference type="PANTHER" id="PTHR45732:SF7">
    <property type="entry name" value="ADP-RIBOSYLATION FACTOR-LIKE PROTEIN 8"/>
    <property type="match status" value="1"/>
</dbReference>
<dbReference type="GO" id="GO:0003924">
    <property type="term" value="F:GTPase activity"/>
    <property type="evidence" value="ECO:0007669"/>
    <property type="project" value="InterPro"/>
</dbReference>
<dbReference type="OrthoDB" id="2011769at2759"/>
<dbReference type="HOGENOM" id="CLU_040729_10_5_1"/>
<evidence type="ECO:0000313" key="5">
    <source>
        <dbReference type="EMBL" id="EJW04883.1"/>
    </source>
</evidence>
<gene>
    <name evidence="5" type="ORF">EDEG_00103</name>
</gene>
<keyword evidence="1 3" id="KW-0547">Nucleotide-binding</keyword>
<organism evidence="5 6">
    <name type="scientific">Edhazardia aedis (strain USNM 41457)</name>
    <name type="common">Microsporidian parasite</name>
    <dbReference type="NCBI Taxonomy" id="1003232"/>
    <lineage>
        <taxon>Eukaryota</taxon>
        <taxon>Fungi</taxon>
        <taxon>Fungi incertae sedis</taxon>
        <taxon>Microsporidia</taxon>
        <taxon>Edhazardia</taxon>
    </lineage>
</organism>
<reference evidence="5 6" key="1">
    <citation type="submission" date="2011-08" db="EMBL/GenBank/DDBJ databases">
        <authorList>
            <person name="Liu Z.J."/>
            <person name="Shi F.L."/>
            <person name="Lu J.Q."/>
            <person name="Li M."/>
            <person name="Wang Z.L."/>
        </authorList>
    </citation>
    <scope>NUCLEOTIDE SEQUENCE [LARGE SCALE GENOMIC DNA]</scope>
    <source>
        <strain evidence="5 6">USNM 41457</strain>
    </source>
</reference>
<comment type="caution">
    <text evidence="5">The sequence shown here is derived from an EMBL/GenBank/DDBJ whole genome shotgun (WGS) entry which is preliminary data.</text>
</comment>
<dbReference type="Gene3D" id="3.40.50.300">
    <property type="entry name" value="P-loop containing nucleotide triphosphate hydrolases"/>
    <property type="match status" value="1"/>
</dbReference>
<dbReference type="GO" id="GO:0046872">
    <property type="term" value="F:metal ion binding"/>
    <property type="evidence" value="ECO:0007669"/>
    <property type="project" value="UniProtKB-KW"/>
</dbReference>
<dbReference type="SMART" id="SM00177">
    <property type="entry name" value="ARF"/>
    <property type="match status" value="1"/>
</dbReference>
<evidence type="ECO:0000256" key="3">
    <source>
        <dbReference type="PIRSR" id="PIRSR606689-1"/>
    </source>
</evidence>
<keyword evidence="6" id="KW-1185">Reference proteome</keyword>
<evidence type="ECO:0000313" key="6">
    <source>
        <dbReference type="Proteomes" id="UP000003163"/>
    </source>
</evidence>
<dbReference type="STRING" id="1003232.J8ZYX5"/>
<dbReference type="PANTHER" id="PTHR45732">
    <property type="entry name" value="ADP-RIBOSYLATION FACTOR-LIKE PROTEIN 8"/>
    <property type="match status" value="1"/>
</dbReference>
<dbReference type="Pfam" id="PF00025">
    <property type="entry name" value="Arf"/>
    <property type="match status" value="1"/>
</dbReference>
<evidence type="ECO:0000256" key="4">
    <source>
        <dbReference type="PIRSR" id="PIRSR606689-2"/>
    </source>
</evidence>
<dbReference type="Proteomes" id="UP000003163">
    <property type="component" value="Unassembled WGS sequence"/>
</dbReference>
<evidence type="ECO:0000256" key="2">
    <source>
        <dbReference type="ARBA" id="ARBA00023134"/>
    </source>
</evidence>
<sequence>MSILCQRLTKSMRQLYRKIFTKEVRILFFGLENSGKSTCISELFEETKKPRKSTNHIVISKYEKPKHTFICFDTPGKKENRYKVNRYVNKSNILVFCVDASPNATDYQEACDFLHDILYKNTWNRSPLLVLSTKNDVPNAHDARDIVIQLNLNSVGDREVACFSISALNGSNISEVYNWIVEQVDLLDDNGNSY</sequence>
<feature type="binding site" evidence="4">
    <location>
        <position position="37"/>
    </location>
    <ligand>
        <name>Mg(2+)</name>
        <dbReference type="ChEBI" id="CHEBI:18420"/>
    </ligand>
</feature>
<keyword evidence="4" id="KW-0460">Magnesium</keyword>
<dbReference type="SUPFAM" id="SSF52540">
    <property type="entry name" value="P-loop containing nucleoside triphosphate hydrolases"/>
    <property type="match status" value="1"/>
</dbReference>